<dbReference type="PANTHER" id="PTHR31302">
    <property type="entry name" value="TRANSMEMBRANE PROTEIN WITH METALLOPHOSPHOESTERASE DOMAIN-RELATED"/>
    <property type="match status" value="1"/>
</dbReference>
<accession>A0A4P5PPS3</accession>
<dbReference type="SUPFAM" id="SSF56300">
    <property type="entry name" value="Metallo-dependent phosphatases"/>
    <property type="match status" value="1"/>
</dbReference>
<reference evidence="5" key="1">
    <citation type="submission" date="2019-02" db="EMBL/GenBank/DDBJ databases">
        <title>Draft genome sequence of Enterococcus sp. Gos25-1.</title>
        <authorList>
            <person name="Tanaka N."/>
            <person name="Shiwa Y."/>
            <person name="Fujita N."/>
        </authorList>
    </citation>
    <scope>NUCLEOTIDE SEQUENCE [LARGE SCALE GENOMIC DNA]</scope>
    <source>
        <strain evidence="5">Gos25-1</strain>
    </source>
</reference>
<gene>
    <name evidence="4" type="primary">ywhB</name>
    <name evidence="4" type="ORF">NRIC_29640</name>
</gene>
<dbReference type="PANTHER" id="PTHR31302:SF31">
    <property type="entry name" value="PHOSPHODIESTERASE YAEI"/>
    <property type="match status" value="1"/>
</dbReference>
<proteinExistence type="predicted"/>
<dbReference type="RefSeq" id="WP_146623476.1">
    <property type="nucleotide sequence ID" value="NZ_BJCC01000027.1"/>
</dbReference>
<dbReference type="GO" id="GO:0016020">
    <property type="term" value="C:membrane"/>
    <property type="evidence" value="ECO:0007669"/>
    <property type="project" value="GOC"/>
</dbReference>
<dbReference type="Gene3D" id="3.60.21.10">
    <property type="match status" value="1"/>
</dbReference>
<keyword evidence="5" id="KW-1185">Reference proteome</keyword>
<dbReference type="CDD" id="cd07385">
    <property type="entry name" value="MPP_YkuE_C"/>
    <property type="match status" value="1"/>
</dbReference>
<keyword evidence="2" id="KW-0378">Hydrolase</keyword>
<dbReference type="Pfam" id="PF00149">
    <property type="entry name" value="Metallophos"/>
    <property type="match status" value="1"/>
</dbReference>
<protein>
    <submittedName>
        <fullName evidence="4">Metallophosphoesterase</fullName>
    </submittedName>
</protein>
<evidence type="ECO:0000259" key="3">
    <source>
        <dbReference type="Pfam" id="PF00149"/>
    </source>
</evidence>
<dbReference type="OrthoDB" id="9780884at2"/>
<keyword evidence="1" id="KW-0479">Metal-binding</keyword>
<dbReference type="InterPro" id="IPR004843">
    <property type="entry name" value="Calcineurin-like_PHP"/>
</dbReference>
<evidence type="ECO:0000313" key="5">
    <source>
        <dbReference type="Proteomes" id="UP000290567"/>
    </source>
</evidence>
<evidence type="ECO:0000256" key="1">
    <source>
        <dbReference type="ARBA" id="ARBA00022723"/>
    </source>
</evidence>
<dbReference type="InterPro" id="IPR051158">
    <property type="entry name" value="Metallophosphoesterase_sf"/>
</dbReference>
<evidence type="ECO:0000256" key="2">
    <source>
        <dbReference type="ARBA" id="ARBA00022801"/>
    </source>
</evidence>
<dbReference type="EMBL" id="BJCC01000027">
    <property type="protein sequence ID" value="GCF95073.1"/>
    <property type="molecule type" value="Genomic_DNA"/>
</dbReference>
<sequence>MLIGLFGILLVIALFNLWRKQTYHLTETHYQLEKDNTVAMTLGKSGRQTIAQISDIHFSRFYSAEAFEQVIAAINQQQPDILLFTGDLVEDFRYWKKRDLQPIIQQLKRLEAKQGKFAVLGNHDYRSNGCSSVREILQKGGFTLLENTSQSVGRFSLTGIEDQRKGDPDYSLTPLQAEYSILMVHEPDQVELVRSLPRYDLVLSGHSHGGQIRLPFFTVKHRGSELYQVGPYRLNSNTVLFVNTGIGTTGPPIRFRVPPEIVYFHFK</sequence>
<dbReference type="GO" id="GO:0008758">
    <property type="term" value="F:UDP-2,3-diacylglucosamine hydrolase activity"/>
    <property type="evidence" value="ECO:0007669"/>
    <property type="project" value="TreeGrafter"/>
</dbReference>
<dbReference type="InterPro" id="IPR029052">
    <property type="entry name" value="Metallo-depent_PP-like"/>
</dbReference>
<comment type="caution">
    <text evidence="4">The sequence shown here is derived from an EMBL/GenBank/DDBJ whole genome shotgun (WGS) entry which is preliminary data.</text>
</comment>
<dbReference type="GO" id="GO:0009245">
    <property type="term" value="P:lipid A biosynthetic process"/>
    <property type="evidence" value="ECO:0007669"/>
    <property type="project" value="TreeGrafter"/>
</dbReference>
<dbReference type="AlphaFoldDB" id="A0A4P5PPS3"/>
<evidence type="ECO:0000313" key="4">
    <source>
        <dbReference type="EMBL" id="GCF95073.1"/>
    </source>
</evidence>
<feature type="domain" description="Calcineurin-like phosphoesterase" evidence="3">
    <location>
        <begin position="49"/>
        <end position="209"/>
    </location>
</feature>
<dbReference type="Proteomes" id="UP000290567">
    <property type="component" value="Unassembled WGS sequence"/>
</dbReference>
<organism evidence="4 5">
    <name type="scientific">Enterococcus florum</name>
    <dbReference type="NCBI Taxonomy" id="2480627"/>
    <lineage>
        <taxon>Bacteria</taxon>
        <taxon>Bacillati</taxon>
        <taxon>Bacillota</taxon>
        <taxon>Bacilli</taxon>
        <taxon>Lactobacillales</taxon>
        <taxon>Enterococcaceae</taxon>
        <taxon>Enterococcus</taxon>
    </lineage>
</organism>
<name>A0A4P5PPS3_9ENTE</name>
<dbReference type="GO" id="GO:0046872">
    <property type="term" value="F:metal ion binding"/>
    <property type="evidence" value="ECO:0007669"/>
    <property type="project" value="UniProtKB-KW"/>
</dbReference>